<proteinExistence type="predicted"/>
<name>A0A2I4E5A9_JUGRE</name>
<dbReference type="Gramene" id="Jr01_28040_p1">
    <property type="protein sequence ID" value="cds.Jr01_28040_p1"/>
    <property type="gene ID" value="Jr01_28040"/>
</dbReference>
<dbReference type="OrthoDB" id="1935089at2759"/>
<gene>
    <name evidence="2" type="primary">LOC108986412</name>
</gene>
<dbReference type="Proteomes" id="UP000235220">
    <property type="component" value="Chromosome 1"/>
</dbReference>
<sequence>MCKFPWQLLFRNSSVNTAAASSSDHSPLVVLISTVEQLATRVEKPFRYEASWAVKEECKKVIEESWNRNKMMSNKLMVARENLKRSREKLSWWSKNSVQPDTKIIHNRFQKLQALQKANKGDLKEEIQATKKEINQLLEEEDTYWRQRAKHKWLLEGDRNTRLFH</sequence>
<protein>
    <submittedName>
        <fullName evidence="2">Uncharacterized protein LOC108986412</fullName>
    </submittedName>
</protein>
<dbReference type="AlphaFoldDB" id="A0A2I4E5A9"/>
<dbReference type="KEGG" id="jre:108986412"/>
<evidence type="ECO:0000313" key="1">
    <source>
        <dbReference type="Proteomes" id="UP000235220"/>
    </source>
</evidence>
<dbReference type="RefSeq" id="XP_018814573.1">
    <property type="nucleotide sequence ID" value="XM_018959028.1"/>
</dbReference>
<evidence type="ECO:0000313" key="2">
    <source>
        <dbReference type="RefSeq" id="XP_018814573.1"/>
    </source>
</evidence>
<accession>A0A2I4E5A9</accession>
<organism evidence="1 2">
    <name type="scientific">Juglans regia</name>
    <name type="common">English walnut</name>
    <dbReference type="NCBI Taxonomy" id="51240"/>
    <lineage>
        <taxon>Eukaryota</taxon>
        <taxon>Viridiplantae</taxon>
        <taxon>Streptophyta</taxon>
        <taxon>Embryophyta</taxon>
        <taxon>Tracheophyta</taxon>
        <taxon>Spermatophyta</taxon>
        <taxon>Magnoliopsida</taxon>
        <taxon>eudicotyledons</taxon>
        <taxon>Gunneridae</taxon>
        <taxon>Pentapetalae</taxon>
        <taxon>rosids</taxon>
        <taxon>fabids</taxon>
        <taxon>Fagales</taxon>
        <taxon>Juglandaceae</taxon>
        <taxon>Juglans</taxon>
    </lineage>
</organism>
<keyword evidence="1" id="KW-1185">Reference proteome</keyword>
<dbReference type="GeneID" id="108986412"/>
<reference evidence="2" key="1">
    <citation type="submission" date="2025-08" db="UniProtKB">
        <authorList>
            <consortium name="RefSeq"/>
        </authorList>
    </citation>
    <scope>IDENTIFICATION</scope>
    <source>
        <tissue evidence="2">Leaves</tissue>
    </source>
</reference>